<reference evidence="2" key="1">
    <citation type="journal article" date="2020" name="Nat. Commun.">
        <title>Large-scale genome sequencing of mycorrhizal fungi provides insights into the early evolution of symbiotic traits.</title>
        <authorList>
            <person name="Miyauchi S."/>
            <person name="Kiss E."/>
            <person name="Kuo A."/>
            <person name="Drula E."/>
            <person name="Kohler A."/>
            <person name="Sanchez-Garcia M."/>
            <person name="Morin E."/>
            <person name="Andreopoulos B."/>
            <person name="Barry K.W."/>
            <person name="Bonito G."/>
            <person name="Buee M."/>
            <person name="Carver A."/>
            <person name="Chen C."/>
            <person name="Cichocki N."/>
            <person name="Clum A."/>
            <person name="Culley D."/>
            <person name="Crous P.W."/>
            <person name="Fauchery L."/>
            <person name="Girlanda M."/>
            <person name="Hayes R.D."/>
            <person name="Keri Z."/>
            <person name="LaButti K."/>
            <person name="Lipzen A."/>
            <person name="Lombard V."/>
            <person name="Magnuson J."/>
            <person name="Maillard F."/>
            <person name="Murat C."/>
            <person name="Nolan M."/>
            <person name="Ohm R.A."/>
            <person name="Pangilinan J."/>
            <person name="Pereira M.F."/>
            <person name="Perotto S."/>
            <person name="Peter M."/>
            <person name="Pfister S."/>
            <person name="Riley R."/>
            <person name="Sitrit Y."/>
            <person name="Stielow J.B."/>
            <person name="Szollosi G."/>
            <person name="Zifcakova L."/>
            <person name="Stursova M."/>
            <person name="Spatafora J.W."/>
            <person name="Tedersoo L."/>
            <person name="Vaario L.M."/>
            <person name="Yamada A."/>
            <person name="Yan M."/>
            <person name="Wang P."/>
            <person name="Xu J."/>
            <person name="Bruns T."/>
            <person name="Baldrian P."/>
            <person name="Vilgalys R."/>
            <person name="Dunand C."/>
            <person name="Henrissat B."/>
            <person name="Grigoriev I.V."/>
            <person name="Hibbett D."/>
            <person name="Nagy L.G."/>
            <person name="Martin F.M."/>
        </authorList>
    </citation>
    <scope>NUCLEOTIDE SEQUENCE</scope>
    <source>
        <strain evidence="2">UP504</strain>
    </source>
</reference>
<evidence type="ECO:0000313" key="3">
    <source>
        <dbReference type="Proteomes" id="UP000886523"/>
    </source>
</evidence>
<gene>
    <name evidence="2" type="ORF">BS47DRAFT_804312</name>
</gene>
<feature type="region of interest" description="Disordered" evidence="1">
    <location>
        <begin position="108"/>
        <end position="138"/>
    </location>
</feature>
<dbReference type="EMBL" id="MU128952">
    <property type="protein sequence ID" value="KAF9515263.1"/>
    <property type="molecule type" value="Genomic_DNA"/>
</dbReference>
<keyword evidence="3" id="KW-1185">Reference proteome</keyword>
<sequence length="238" mass="25566">MVFEVATGRIVVLTPPPAPLFTPRPPPYFPAMSHPYPIRHSHSHSLTPDFLTPPSATPPGTHAGHYAYSGRDSPRYAAYTPIEGRDEAPIFVPARQTSGALEIRAPALASAESSSDGSPATSNGVNRTPFRPSGLRSSINADAPLESLTNGAPPAPYAMSRPQYVQPYPGSPFYPAPDYAGYAHPYGADPQYGYYGQGLEAPYGYPVPPQHDGSVDYTYASYQGAPYAQDPRAQGMYY</sequence>
<dbReference type="Proteomes" id="UP000886523">
    <property type="component" value="Unassembled WGS sequence"/>
</dbReference>
<evidence type="ECO:0000256" key="1">
    <source>
        <dbReference type="SAM" id="MobiDB-lite"/>
    </source>
</evidence>
<dbReference type="AlphaFoldDB" id="A0A9P6B087"/>
<comment type="caution">
    <text evidence="2">The sequence shown here is derived from an EMBL/GenBank/DDBJ whole genome shotgun (WGS) entry which is preliminary data.</text>
</comment>
<evidence type="ECO:0000313" key="2">
    <source>
        <dbReference type="EMBL" id="KAF9515263.1"/>
    </source>
</evidence>
<accession>A0A9P6B087</accession>
<protein>
    <submittedName>
        <fullName evidence="2">Uncharacterized protein</fullName>
    </submittedName>
</protein>
<feature type="compositionally biased region" description="Polar residues" evidence="1">
    <location>
        <begin position="111"/>
        <end position="126"/>
    </location>
</feature>
<organism evidence="2 3">
    <name type="scientific">Hydnum rufescens UP504</name>
    <dbReference type="NCBI Taxonomy" id="1448309"/>
    <lineage>
        <taxon>Eukaryota</taxon>
        <taxon>Fungi</taxon>
        <taxon>Dikarya</taxon>
        <taxon>Basidiomycota</taxon>
        <taxon>Agaricomycotina</taxon>
        <taxon>Agaricomycetes</taxon>
        <taxon>Cantharellales</taxon>
        <taxon>Hydnaceae</taxon>
        <taxon>Hydnum</taxon>
    </lineage>
</organism>
<proteinExistence type="predicted"/>
<name>A0A9P6B087_9AGAM</name>